<evidence type="ECO:0000313" key="5">
    <source>
        <dbReference type="EMBL" id="SDW09197.1"/>
    </source>
</evidence>
<dbReference type="HAMAP" id="MF_00995">
    <property type="entry name" value="MqnA"/>
    <property type="match status" value="1"/>
</dbReference>
<comment type="caution">
    <text evidence="5">The sequence shown here is derived from an EMBL/GenBank/DDBJ whole genome shotgun (WGS) entry which is preliminary data.</text>
</comment>
<organism evidence="5 6">
    <name type="scientific">Hydrobacter penzbergensis</name>
    <dbReference type="NCBI Taxonomy" id="1235997"/>
    <lineage>
        <taxon>Bacteria</taxon>
        <taxon>Pseudomonadati</taxon>
        <taxon>Bacteroidota</taxon>
        <taxon>Chitinophagia</taxon>
        <taxon>Chitinophagales</taxon>
        <taxon>Chitinophagaceae</taxon>
        <taxon>Hydrobacter</taxon>
    </lineage>
</organism>
<dbReference type="CDD" id="cd13634">
    <property type="entry name" value="PBP2_Sco4506"/>
    <property type="match status" value="1"/>
</dbReference>
<keyword evidence="2 4" id="KW-0474">Menaquinone biosynthesis</keyword>
<dbReference type="InterPro" id="IPR030868">
    <property type="entry name" value="MqnA"/>
</dbReference>
<dbReference type="SUPFAM" id="SSF53850">
    <property type="entry name" value="Periplasmic binding protein-like II"/>
    <property type="match status" value="1"/>
</dbReference>
<dbReference type="PANTHER" id="PTHR37690:SF1">
    <property type="entry name" value="CHORISMATE DEHYDRATASE"/>
    <property type="match status" value="1"/>
</dbReference>
<accession>A0A8X8ICF7</accession>
<evidence type="ECO:0000256" key="4">
    <source>
        <dbReference type="HAMAP-Rule" id="MF_00995"/>
    </source>
</evidence>
<dbReference type="Pfam" id="PF02621">
    <property type="entry name" value="VitK2_biosynth"/>
    <property type="match status" value="1"/>
</dbReference>
<dbReference type="Gene3D" id="3.40.190.10">
    <property type="entry name" value="Periplasmic binding protein-like II"/>
    <property type="match status" value="2"/>
</dbReference>
<sequence>MLYGIRRSGLMDKIDLVEGYPAHIAGMLLNDEIDVGLVPVAIIPQLKESYIVTDHCIGADAEVASVAIFSEVPMEQITTVLLDYQSRTSVNLAKVLLKEYWKKEVVFEDAGEDFRSHIKGTAAGVVIGDRALEQRTQSAYIYDLGLAWKKYTGLPFVFAAWVSNKPLGEDFEDAFNRANGYGLHHIDEVVADIDCNWYDMKTYYTKNISYRLDAEKRKGLALFLEKIQQSASISSSQV</sequence>
<dbReference type="GO" id="GO:0016836">
    <property type="term" value="F:hydro-lyase activity"/>
    <property type="evidence" value="ECO:0007669"/>
    <property type="project" value="UniProtKB-UniRule"/>
</dbReference>
<dbReference type="Proteomes" id="UP000198711">
    <property type="component" value="Unassembled WGS sequence"/>
</dbReference>
<reference evidence="5 6" key="1">
    <citation type="submission" date="2016-10" db="EMBL/GenBank/DDBJ databases">
        <authorList>
            <person name="Varghese N."/>
            <person name="Submissions S."/>
        </authorList>
    </citation>
    <scope>NUCLEOTIDE SEQUENCE [LARGE SCALE GENOMIC DNA]</scope>
    <source>
        <strain evidence="5 6">DSM 25353</strain>
    </source>
</reference>
<evidence type="ECO:0000256" key="1">
    <source>
        <dbReference type="ARBA" id="ARBA00004863"/>
    </source>
</evidence>
<dbReference type="InterPro" id="IPR003773">
    <property type="entry name" value="Menaquinone_biosynth"/>
</dbReference>
<evidence type="ECO:0000313" key="6">
    <source>
        <dbReference type="Proteomes" id="UP000198711"/>
    </source>
</evidence>
<dbReference type="EMBL" id="FNNO01000001">
    <property type="protein sequence ID" value="SDW09197.1"/>
    <property type="molecule type" value="Genomic_DNA"/>
</dbReference>
<keyword evidence="3 4" id="KW-0456">Lyase</keyword>
<dbReference type="AlphaFoldDB" id="A0A8X8ICF7"/>
<name>A0A8X8ICF7_9BACT</name>
<proteinExistence type="inferred from homology"/>
<dbReference type="GO" id="GO:0009234">
    <property type="term" value="P:menaquinone biosynthetic process"/>
    <property type="evidence" value="ECO:0007669"/>
    <property type="project" value="UniProtKB-UniRule"/>
</dbReference>
<comment type="function">
    <text evidence="4">Catalyzes the dehydration of chorismate into 3-[(1-carboxyvinyl)oxy]benzoate, a step in the biosynthesis of menaquinone (MK, vitamin K2).</text>
</comment>
<evidence type="ECO:0000256" key="2">
    <source>
        <dbReference type="ARBA" id="ARBA00022428"/>
    </source>
</evidence>
<dbReference type="PANTHER" id="PTHR37690">
    <property type="entry name" value="CHORISMATE DEHYDRATASE"/>
    <property type="match status" value="1"/>
</dbReference>
<protein>
    <recommendedName>
        <fullName evidence="4">Chorismate dehydratase</fullName>
        <ecNumber evidence="4">4.2.1.151</ecNumber>
    </recommendedName>
    <alternativeName>
        <fullName evidence="4">Menaquinone biosynthetic enzyme MqnA</fullName>
    </alternativeName>
</protein>
<dbReference type="EC" id="4.2.1.151" evidence="4"/>
<evidence type="ECO:0000256" key="3">
    <source>
        <dbReference type="ARBA" id="ARBA00023239"/>
    </source>
</evidence>
<comment type="catalytic activity">
    <reaction evidence="4">
        <text>chorismate = 3-[(1-carboxyvinyl)-oxy]benzoate + H2O</text>
        <dbReference type="Rhea" id="RHEA:40051"/>
        <dbReference type="ChEBI" id="CHEBI:15377"/>
        <dbReference type="ChEBI" id="CHEBI:29748"/>
        <dbReference type="ChEBI" id="CHEBI:76981"/>
        <dbReference type="EC" id="4.2.1.151"/>
    </reaction>
</comment>
<comment type="pathway">
    <text evidence="1 4">Quinol/quinone metabolism; menaquinone biosynthesis.</text>
</comment>
<comment type="similarity">
    <text evidence="4">Belongs to the MqnA/MqnD family. MqnA subfamily.</text>
</comment>
<keyword evidence="6" id="KW-1185">Reference proteome</keyword>
<gene>
    <name evidence="4" type="primary">mqnA</name>
    <name evidence="5" type="ORF">SAMN05444410_101218</name>
</gene>